<protein>
    <submittedName>
        <fullName evidence="2">Uncharacterized protein</fullName>
    </submittedName>
</protein>
<comment type="caution">
    <text evidence="2">The sequence shown here is derived from an EMBL/GenBank/DDBJ whole genome shotgun (WGS) entry which is preliminary data.</text>
</comment>
<feature type="compositionally biased region" description="Basic and acidic residues" evidence="1">
    <location>
        <begin position="1"/>
        <end position="22"/>
    </location>
</feature>
<feature type="region of interest" description="Disordered" evidence="1">
    <location>
        <begin position="1"/>
        <end position="45"/>
    </location>
</feature>
<dbReference type="Proteomes" id="UP000676336">
    <property type="component" value="Unassembled WGS sequence"/>
</dbReference>
<evidence type="ECO:0000313" key="3">
    <source>
        <dbReference type="Proteomes" id="UP000676336"/>
    </source>
</evidence>
<accession>A0A8S2J6T6</accession>
<evidence type="ECO:0000256" key="1">
    <source>
        <dbReference type="SAM" id="MobiDB-lite"/>
    </source>
</evidence>
<evidence type="ECO:0000313" key="2">
    <source>
        <dbReference type="EMBL" id="CAF3796762.1"/>
    </source>
</evidence>
<dbReference type="EMBL" id="CAJOBI010000130">
    <property type="protein sequence ID" value="CAF3796762.1"/>
    <property type="molecule type" value="Genomic_DNA"/>
</dbReference>
<reference evidence="2" key="1">
    <citation type="submission" date="2021-02" db="EMBL/GenBank/DDBJ databases">
        <authorList>
            <person name="Nowell W R."/>
        </authorList>
    </citation>
    <scope>NUCLEOTIDE SEQUENCE</scope>
</reference>
<proteinExistence type="predicted"/>
<feature type="non-terminal residue" evidence="2">
    <location>
        <position position="1"/>
    </location>
</feature>
<gene>
    <name evidence="2" type="ORF">SMN809_LOCUS945</name>
</gene>
<name>A0A8S2J6T6_9BILA</name>
<sequence>KLYKHDLDFHSTNQKGEKRSHENLSSFDGNDIVDLNDSNDDSEEW</sequence>
<dbReference type="AlphaFoldDB" id="A0A8S2J6T6"/>
<organism evidence="2 3">
    <name type="scientific">Rotaria magnacalcarata</name>
    <dbReference type="NCBI Taxonomy" id="392030"/>
    <lineage>
        <taxon>Eukaryota</taxon>
        <taxon>Metazoa</taxon>
        <taxon>Spiralia</taxon>
        <taxon>Gnathifera</taxon>
        <taxon>Rotifera</taxon>
        <taxon>Eurotatoria</taxon>
        <taxon>Bdelloidea</taxon>
        <taxon>Philodinida</taxon>
        <taxon>Philodinidae</taxon>
        <taxon>Rotaria</taxon>
    </lineage>
</organism>